<reference evidence="1" key="1">
    <citation type="submission" date="2020-11" db="EMBL/GenBank/DDBJ databases">
        <title>Carbohydrate-dependent, anaerobic sulfur respiration: A novel catabolism in halophilic archaea.</title>
        <authorList>
            <person name="Sorokin D.Y."/>
            <person name="Messina E."/>
            <person name="Smedile F."/>
            <person name="La Cono V."/>
            <person name="Hallsworth J.E."/>
            <person name="Yakimov M.M."/>
        </authorList>
    </citation>
    <scope>NUCLEOTIDE SEQUENCE</scope>
    <source>
        <strain evidence="1">HSR12-1</strain>
    </source>
</reference>
<dbReference type="EMBL" id="CP064787">
    <property type="protein sequence ID" value="QSG07333.1"/>
    <property type="molecule type" value="Genomic_DNA"/>
</dbReference>
<accession>A0A897N835</accession>
<sequence>MVRQSYLDQVTDLSEQELQFVFDVAQPPVCLLGGSSQPLFQL</sequence>
<dbReference type="AlphaFoldDB" id="A0A897N835"/>
<gene>
    <name evidence="1" type="ORF">HSR121_3021</name>
</gene>
<name>A0A897N835_9EURY</name>
<dbReference type="Proteomes" id="UP000663525">
    <property type="component" value="Chromosome"/>
</dbReference>
<organism evidence="1 2">
    <name type="scientific">Halapricum desulfuricans</name>
    <dbReference type="NCBI Taxonomy" id="2841257"/>
    <lineage>
        <taxon>Archaea</taxon>
        <taxon>Methanobacteriati</taxon>
        <taxon>Methanobacteriota</taxon>
        <taxon>Stenosarchaea group</taxon>
        <taxon>Halobacteria</taxon>
        <taxon>Halobacteriales</taxon>
        <taxon>Haloarculaceae</taxon>
        <taxon>Halapricum</taxon>
    </lineage>
</organism>
<evidence type="ECO:0000313" key="2">
    <source>
        <dbReference type="Proteomes" id="UP000663525"/>
    </source>
</evidence>
<evidence type="ECO:0000313" key="1">
    <source>
        <dbReference type="EMBL" id="QSG07333.1"/>
    </source>
</evidence>
<proteinExistence type="predicted"/>
<protein>
    <submittedName>
        <fullName evidence="1">Uncharacterized protein</fullName>
    </submittedName>
</protein>